<protein>
    <submittedName>
        <fullName evidence="1">Uncharacterized protein</fullName>
    </submittedName>
</protein>
<accession>A0ABY7CJ57</accession>
<dbReference type="Gene3D" id="2.130.10.10">
    <property type="entry name" value="YVTN repeat-like/Quinoprotein amine dehydrogenase"/>
    <property type="match status" value="1"/>
</dbReference>
<dbReference type="Proteomes" id="UP001164743">
    <property type="component" value="Chromosome 5A"/>
</dbReference>
<dbReference type="GeneID" id="77810404"/>
<dbReference type="InterPro" id="IPR015943">
    <property type="entry name" value="WD40/YVTN_repeat-like_dom_sf"/>
</dbReference>
<name>A0ABY7CJ57_9BASI</name>
<dbReference type="EMBL" id="CP110425">
    <property type="protein sequence ID" value="WAQ85144.1"/>
    <property type="molecule type" value="Genomic_DNA"/>
</dbReference>
<organism evidence="1 2">
    <name type="scientific">Puccinia triticina</name>
    <dbReference type="NCBI Taxonomy" id="208348"/>
    <lineage>
        <taxon>Eukaryota</taxon>
        <taxon>Fungi</taxon>
        <taxon>Dikarya</taxon>
        <taxon>Basidiomycota</taxon>
        <taxon>Pucciniomycotina</taxon>
        <taxon>Pucciniomycetes</taxon>
        <taxon>Pucciniales</taxon>
        <taxon>Pucciniaceae</taxon>
        <taxon>Puccinia</taxon>
    </lineage>
</organism>
<dbReference type="RefSeq" id="XP_053020699.1">
    <property type="nucleotide sequence ID" value="XM_053169509.1"/>
</dbReference>
<keyword evidence="2" id="KW-1185">Reference proteome</keyword>
<sequence>MVLTSKRITQPTASLGHFCPPLLLQPQHAAFKALNWSPHQNSLLASSGGSTGKKIRFWISGNLDPCAKFVLNYVIFFGNQSSLRASGKDIGLLPISEASSLRRRTQWFKPKWSQNPAIHSKLEDAKSELGLSGVTRIMRIPCC</sequence>
<evidence type="ECO:0000313" key="1">
    <source>
        <dbReference type="EMBL" id="WAQ85144.1"/>
    </source>
</evidence>
<proteinExistence type="predicted"/>
<reference evidence="1" key="1">
    <citation type="submission" date="2022-10" db="EMBL/GenBank/DDBJ databases">
        <title>Puccinia triticina Genome sequencing and assembly.</title>
        <authorList>
            <person name="Li C."/>
        </authorList>
    </citation>
    <scope>NUCLEOTIDE SEQUENCE</scope>
    <source>
        <strain evidence="1">Pt15</strain>
    </source>
</reference>
<evidence type="ECO:0000313" key="2">
    <source>
        <dbReference type="Proteomes" id="UP001164743"/>
    </source>
</evidence>
<gene>
    <name evidence="1" type="ORF">PtA15_5A718</name>
</gene>